<evidence type="ECO:0000256" key="8">
    <source>
        <dbReference type="PROSITE-ProRule" id="PRU00221"/>
    </source>
</evidence>
<feature type="repeat" description="WD" evidence="8">
    <location>
        <begin position="62"/>
        <end position="96"/>
    </location>
</feature>
<dbReference type="AlphaFoldDB" id="A0A024GIT8"/>
<dbReference type="GO" id="GO:0031080">
    <property type="term" value="C:nuclear pore outer ring"/>
    <property type="evidence" value="ECO:0007669"/>
    <property type="project" value="TreeGrafter"/>
</dbReference>
<comment type="similarity">
    <text evidence="2">Belongs to the WD repeat SEC13 family.</text>
</comment>
<dbReference type="PRINTS" id="PR00320">
    <property type="entry name" value="GPROTEINBRPT"/>
</dbReference>
<comment type="subcellular location">
    <subcellularLocation>
        <location evidence="1">Nucleus envelope</location>
    </subcellularLocation>
</comment>
<dbReference type="Gene3D" id="2.130.10.10">
    <property type="entry name" value="YVTN repeat-like/Quinoprotein amine dehydrogenase"/>
    <property type="match status" value="1"/>
</dbReference>
<keyword evidence="6" id="KW-0653">Protein transport</keyword>
<evidence type="ECO:0000256" key="1">
    <source>
        <dbReference type="ARBA" id="ARBA00004259"/>
    </source>
</evidence>
<evidence type="ECO:0000256" key="2">
    <source>
        <dbReference type="ARBA" id="ARBA00010102"/>
    </source>
</evidence>
<dbReference type="OrthoDB" id="364224at2759"/>
<dbReference type="GO" id="GO:0034198">
    <property type="term" value="P:cellular response to amino acid starvation"/>
    <property type="evidence" value="ECO:0007669"/>
    <property type="project" value="TreeGrafter"/>
</dbReference>
<dbReference type="InterPro" id="IPR020472">
    <property type="entry name" value="WD40_PAC1"/>
</dbReference>
<dbReference type="InParanoid" id="A0A024GIT8"/>
<feature type="repeat" description="WD" evidence="8">
    <location>
        <begin position="8"/>
        <end position="49"/>
    </location>
</feature>
<organism evidence="9 10">
    <name type="scientific">Albugo candida</name>
    <dbReference type="NCBI Taxonomy" id="65357"/>
    <lineage>
        <taxon>Eukaryota</taxon>
        <taxon>Sar</taxon>
        <taxon>Stramenopiles</taxon>
        <taxon>Oomycota</taxon>
        <taxon>Peronosporomycetes</taxon>
        <taxon>Albuginales</taxon>
        <taxon>Albuginaceae</taxon>
        <taxon>Albugo</taxon>
    </lineage>
</organism>
<keyword evidence="10" id="KW-1185">Reference proteome</keyword>
<proteinExistence type="inferred from homology"/>
<dbReference type="PROSITE" id="PS50294">
    <property type="entry name" value="WD_REPEATS_REGION"/>
    <property type="match status" value="2"/>
</dbReference>
<dbReference type="InterPro" id="IPR015943">
    <property type="entry name" value="WD40/YVTN_repeat-like_dom_sf"/>
</dbReference>
<dbReference type="PANTHER" id="PTHR11024">
    <property type="entry name" value="NUCLEAR PORE COMPLEX PROTEIN SEC13 / SEH1 FAMILY MEMBER"/>
    <property type="match status" value="1"/>
</dbReference>
<dbReference type="PANTHER" id="PTHR11024:SF3">
    <property type="entry name" value="NUCLEOPORIN SEH1"/>
    <property type="match status" value="1"/>
</dbReference>
<evidence type="ECO:0000256" key="7">
    <source>
        <dbReference type="ARBA" id="ARBA00023242"/>
    </source>
</evidence>
<keyword evidence="3" id="KW-0813">Transport</keyword>
<keyword evidence="4 8" id="KW-0853">WD repeat</keyword>
<evidence type="ECO:0000313" key="10">
    <source>
        <dbReference type="Proteomes" id="UP000053237"/>
    </source>
</evidence>
<evidence type="ECO:0000256" key="5">
    <source>
        <dbReference type="ARBA" id="ARBA00022737"/>
    </source>
</evidence>
<evidence type="ECO:0000256" key="3">
    <source>
        <dbReference type="ARBA" id="ARBA00022448"/>
    </source>
</evidence>
<keyword evidence="5" id="KW-0677">Repeat</keyword>
<dbReference type="InterPro" id="IPR036322">
    <property type="entry name" value="WD40_repeat_dom_sf"/>
</dbReference>
<accession>A0A024GIT8</accession>
<gene>
    <name evidence="9" type="ORF">BN9_073360</name>
</gene>
<evidence type="ECO:0000256" key="4">
    <source>
        <dbReference type="ARBA" id="ARBA00022574"/>
    </source>
</evidence>
<feature type="repeat" description="WD" evidence="8">
    <location>
        <begin position="252"/>
        <end position="290"/>
    </location>
</feature>
<dbReference type="STRING" id="65357.A0A024GIT8"/>
<reference evidence="9 10" key="1">
    <citation type="submission" date="2012-05" db="EMBL/GenBank/DDBJ databases">
        <title>Recombination and specialization in a pathogen metapopulation.</title>
        <authorList>
            <person name="Gardiner A."/>
            <person name="Kemen E."/>
            <person name="Schultz-Larsen T."/>
            <person name="MacLean D."/>
            <person name="Van Oosterhout C."/>
            <person name="Jones J.D.G."/>
        </authorList>
    </citation>
    <scope>NUCLEOTIDE SEQUENCE [LARGE SCALE GENOMIC DNA]</scope>
    <source>
        <strain evidence="9 10">Ac Nc2</strain>
    </source>
</reference>
<dbReference type="GO" id="GO:0015031">
    <property type="term" value="P:protein transport"/>
    <property type="evidence" value="ECO:0007669"/>
    <property type="project" value="UniProtKB-KW"/>
</dbReference>
<comment type="caution">
    <text evidence="9">The sequence shown here is derived from an EMBL/GenBank/DDBJ whole genome shotgun (WGS) entry which is preliminary data.</text>
</comment>
<dbReference type="InterPro" id="IPR037363">
    <property type="entry name" value="Sec13/Seh1_fam"/>
</dbReference>
<evidence type="ECO:0000313" key="9">
    <source>
        <dbReference type="EMBL" id="CCI46407.1"/>
    </source>
</evidence>
<dbReference type="PROSITE" id="PS00678">
    <property type="entry name" value="WD_REPEATS_1"/>
    <property type="match status" value="1"/>
</dbReference>
<dbReference type="SUPFAM" id="SSF50978">
    <property type="entry name" value="WD40 repeat-like"/>
    <property type="match status" value="1"/>
</dbReference>
<dbReference type="Pfam" id="PF00400">
    <property type="entry name" value="WD40"/>
    <property type="match status" value="4"/>
</dbReference>
<dbReference type="InterPro" id="IPR019775">
    <property type="entry name" value="WD40_repeat_CS"/>
</dbReference>
<dbReference type="SMART" id="SM00320">
    <property type="entry name" value="WD40"/>
    <property type="match status" value="6"/>
</dbReference>
<name>A0A024GIT8_9STRA</name>
<protein>
    <recommendedName>
        <fullName evidence="11">Anaphase-promoting complex subunit 4 WD40 domain-containing protein</fullName>
    </recommendedName>
</protein>
<keyword evidence="7" id="KW-0539">Nucleus</keyword>
<dbReference type="EMBL" id="CAIX01000126">
    <property type="protein sequence ID" value="CCI46407.1"/>
    <property type="molecule type" value="Genomic_DNA"/>
</dbReference>
<feature type="repeat" description="WD" evidence="8">
    <location>
        <begin position="333"/>
        <end position="365"/>
    </location>
</feature>
<evidence type="ECO:0008006" key="11">
    <source>
        <dbReference type="Google" id="ProtNLM"/>
    </source>
</evidence>
<dbReference type="GO" id="GO:1904263">
    <property type="term" value="P:positive regulation of TORC1 signaling"/>
    <property type="evidence" value="ECO:0007669"/>
    <property type="project" value="TreeGrafter"/>
</dbReference>
<dbReference type="GO" id="GO:0005198">
    <property type="term" value="F:structural molecule activity"/>
    <property type="evidence" value="ECO:0007669"/>
    <property type="project" value="InterPro"/>
</dbReference>
<dbReference type="InterPro" id="IPR001680">
    <property type="entry name" value="WD40_rpt"/>
</dbReference>
<dbReference type="PROSITE" id="PS50082">
    <property type="entry name" value="WD_REPEATS_2"/>
    <property type="match status" value="4"/>
</dbReference>
<sequence>MKIMRRFQSHHNDFIHDTSFDLYGKRLATCSSDRKIKIWTLGSKRCKDDTYDDSEWVLESEWSAHQASVWKVTWAHPEFGQIIASCSFDRTVSIWEDQGVLYHRQAEAQAPSLDPAANVRSALPENAFASCVASSGSYNATSVRESWRNQAQLVDSRESVHDVKFAPRHLGLRLATASGDGFVRMYEAIDVVNLSHWPLQEEFLADRDGAICISWNQSRIDPPTIVVGGNSNVVKVWGYSNAFRRWQAVVELQGHNDAIHDVCWAPNMGRSFHLVATASKDRVVRIWELRFKQDGTLGDVTNTSTGTLSTSAVNTAGGNSQLPRCIVKLVASKHHHDAEVWRVEWNVTGTMLASSGDDGTVHMWKCDCDGNWMCVSTIAGDLEPFPSQPTPHDNNI</sequence>
<evidence type="ECO:0000256" key="6">
    <source>
        <dbReference type="ARBA" id="ARBA00022927"/>
    </source>
</evidence>
<dbReference type="GO" id="GO:0035859">
    <property type="term" value="C:Seh1-associated complex"/>
    <property type="evidence" value="ECO:0007669"/>
    <property type="project" value="TreeGrafter"/>
</dbReference>
<dbReference type="Proteomes" id="UP000053237">
    <property type="component" value="Unassembled WGS sequence"/>
</dbReference>